<organism evidence="2 3">
    <name type="scientific">Lyophyllum shimeji</name>
    <name type="common">Hon-shimeji</name>
    <name type="synonym">Tricholoma shimeji</name>
    <dbReference type="NCBI Taxonomy" id="47721"/>
    <lineage>
        <taxon>Eukaryota</taxon>
        <taxon>Fungi</taxon>
        <taxon>Dikarya</taxon>
        <taxon>Basidiomycota</taxon>
        <taxon>Agaricomycotina</taxon>
        <taxon>Agaricomycetes</taxon>
        <taxon>Agaricomycetidae</taxon>
        <taxon>Agaricales</taxon>
        <taxon>Tricholomatineae</taxon>
        <taxon>Lyophyllaceae</taxon>
        <taxon>Lyophyllum</taxon>
    </lineage>
</organism>
<protein>
    <submittedName>
        <fullName evidence="2">Uncharacterized protein</fullName>
    </submittedName>
</protein>
<gene>
    <name evidence="2" type="ORF">LshimejAT787_0702000</name>
</gene>
<comment type="caution">
    <text evidence="2">The sequence shown here is derived from an EMBL/GenBank/DDBJ whole genome shotgun (WGS) entry which is preliminary data.</text>
</comment>
<evidence type="ECO:0000256" key="1">
    <source>
        <dbReference type="SAM" id="MobiDB-lite"/>
    </source>
</evidence>
<evidence type="ECO:0000313" key="3">
    <source>
        <dbReference type="Proteomes" id="UP001063166"/>
    </source>
</evidence>
<feature type="compositionally biased region" description="Low complexity" evidence="1">
    <location>
        <begin position="90"/>
        <end position="125"/>
    </location>
</feature>
<feature type="compositionally biased region" description="Low complexity" evidence="1">
    <location>
        <begin position="60"/>
        <end position="69"/>
    </location>
</feature>
<dbReference type="AlphaFoldDB" id="A0A9P3PNI7"/>
<keyword evidence="3" id="KW-1185">Reference proteome</keyword>
<name>A0A9P3PNI7_LYOSH</name>
<dbReference type="EMBL" id="BRPK01000007">
    <property type="protein sequence ID" value="GLB39690.1"/>
    <property type="molecule type" value="Genomic_DNA"/>
</dbReference>
<sequence>MHLADDALSFHRYARSTLCHPDPKFCQTCIGDKTVYSKCPRYLPRTIRNKSRSDIVMAGKKPSSASAKAQTTEVKTGAGKTSTSARTQNATGASAAKPAGGAAKAPTGAGAGATPKAPGGKVPKK</sequence>
<dbReference type="Proteomes" id="UP001063166">
    <property type="component" value="Unassembled WGS sequence"/>
</dbReference>
<evidence type="ECO:0000313" key="2">
    <source>
        <dbReference type="EMBL" id="GLB39690.1"/>
    </source>
</evidence>
<reference evidence="2" key="1">
    <citation type="submission" date="2022-07" db="EMBL/GenBank/DDBJ databases">
        <title>The genome of Lyophyllum shimeji provides insight into the initial evolution of ectomycorrhizal fungal genome.</title>
        <authorList>
            <person name="Kobayashi Y."/>
            <person name="Shibata T."/>
            <person name="Hirakawa H."/>
            <person name="Shigenobu S."/>
            <person name="Nishiyama T."/>
            <person name="Yamada A."/>
            <person name="Hasebe M."/>
            <person name="Kawaguchi M."/>
        </authorList>
    </citation>
    <scope>NUCLEOTIDE SEQUENCE</scope>
    <source>
        <strain evidence="2">AT787</strain>
    </source>
</reference>
<feature type="compositionally biased region" description="Polar residues" evidence="1">
    <location>
        <begin position="70"/>
        <end position="89"/>
    </location>
</feature>
<feature type="region of interest" description="Disordered" evidence="1">
    <location>
        <begin position="50"/>
        <end position="125"/>
    </location>
</feature>
<proteinExistence type="predicted"/>
<accession>A0A9P3PNI7</accession>